<comment type="caution">
    <text evidence="2">The sequence shown here is derived from an EMBL/GenBank/DDBJ whole genome shotgun (WGS) entry which is preliminary data.</text>
</comment>
<accession>A0ABR3AGZ2</accession>
<evidence type="ECO:0000256" key="1">
    <source>
        <dbReference type="SAM" id="Phobius"/>
    </source>
</evidence>
<keyword evidence="1" id="KW-0472">Membrane</keyword>
<evidence type="ECO:0000313" key="2">
    <source>
        <dbReference type="EMBL" id="KAL0074241.1"/>
    </source>
</evidence>
<dbReference type="Proteomes" id="UP001448207">
    <property type="component" value="Unassembled WGS sequence"/>
</dbReference>
<sequence length="105" mass="12382">MLKQVLPYQLCSIGGIAYFHFLWKTIDRLILFFIWVFLFCFASSEQVARLYAISLTMRTIILQNGMEQYCQLAFVALKRNPFQYIYLQSIKNSKPVVFNIIVDLN</sequence>
<feature type="transmembrane region" description="Helical" evidence="1">
    <location>
        <begin position="5"/>
        <end position="23"/>
    </location>
</feature>
<keyword evidence="1" id="KW-0812">Transmembrane</keyword>
<keyword evidence="3" id="KW-1185">Reference proteome</keyword>
<dbReference type="EMBL" id="JBCLYO010000043">
    <property type="protein sequence ID" value="KAL0074241.1"/>
    <property type="molecule type" value="Genomic_DNA"/>
</dbReference>
<feature type="transmembrane region" description="Helical" evidence="1">
    <location>
        <begin position="29"/>
        <end position="48"/>
    </location>
</feature>
<evidence type="ECO:0000313" key="3">
    <source>
        <dbReference type="Proteomes" id="UP001448207"/>
    </source>
</evidence>
<gene>
    <name evidence="2" type="ORF">J3Q64DRAFT_1704543</name>
</gene>
<organism evidence="2 3">
    <name type="scientific">Phycomyces blakesleeanus</name>
    <dbReference type="NCBI Taxonomy" id="4837"/>
    <lineage>
        <taxon>Eukaryota</taxon>
        <taxon>Fungi</taxon>
        <taxon>Fungi incertae sedis</taxon>
        <taxon>Mucoromycota</taxon>
        <taxon>Mucoromycotina</taxon>
        <taxon>Mucoromycetes</taxon>
        <taxon>Mucorales</taxon>
        <taxon>Phycomycetaceae</taxon>
        <taxon>Phycomyces</taxon>
    </lineage>
</organism>
<reference evidence="2 3" key="1">
    <citation type="submission" date="2024-04" db="EMBL/GenBank/DDBJ databases">
        <title>Symmetric and asymmetric DNA N6-adenine methylation regulates different biological responses in Mucorales.</title>
        <authorList>
            <consortium name="Lawrence Berkeley National Laboratory"/>
            <person name="Lax C."/>
            <person name="Mondo S.J."/>
            <person name="Osorio-Concepcion M."/>
            <person name="Muszewska A."/>
            <person name="Corrochano-Luque M."/>
            <person name="Gutierrez G."/>
            <person name="Riley R."/>
            <person name="Lipzen A."/>
            <person name="Guo J."/>
            <person name="Hundley H."/>
            <person name="Amirebrahimi M."/>
            <person name="Ng V."/>
            <person name="Lorenzo-Gutierrez D."/>
            <person name="Binder U."/>
            <person name="Yang J."/>
            <person name="Song Y."/>
            <person name="Canovas D."/>
            <person name="Navarro E."/>
            <person name="Freitag M."/>
            <person name="Gabaldon T."/>
            <person name="Grigoriev I.V."/>
            <person name="Corrochano L.M."/>
            <person name="Nicolas F.E."/>
            <person name="Garre V."/>
        </authorList>
    </citation>
    <scope>NUCLEOTIDE SEQUENCE [LARGE SCALE GENOMIC DNA]</scope>
    <source>
        <strain evidence="2 3">L51</strain>
    </source>
</reference>
<proteinExistence type="predicted"/>
<protein>
    <submittedName>
        <fullName evidence="2">Uncharacterized protein</fullName>
    </submittedName>
</protein>
<keyword evidence="1" id="KW-1133">Transmembrane helix</keyword>
<name>A0ABR3AGZ2_PHYBL</name>